<dbReference type="Pfam" id="PF02810">
    <property type="entry name" value="SEC-C"/>
    <property type="match status" value="1"/>
</dbReference>
<dbReference type="EMBL" id="JACCBD010000001">
    <property type="protein sequence ID" value="NYD27865.1"/>
    <property type="molecule type" value="Genomic_DNA"/>
</dbReference>
<keyword evidence="1" id="KW-1133">Transmembrane helix</keyword>
<dbReference type="RefSeq" id="WP_185987660.1">
    <property type="nucleotide sequence ID" value="NZ_BAAALZ010000001.1"/>
</dbReference>
<accession>A0A852R8Z0</accession>
<name>A0A852R8Z0_9MICO</name>
<dbReference type="AlphaFoldDB" id="A0A852R8Z0"/>
<protein>
    <recommendedName>
        <fullName evidence="4">SEC-C motif-containing protein</fullName>
    </recommendedName>
</protein>
<evidence type="ECO:0000313" key="2">
    <source>
        <dbReference type="EMBL" id="NYD27865.1"/>
    </source>
</evidence>
<gene>
    <name evidence="2" type="ORF">BJ960_002668</name>
</gene>
<sequence length="509" mass="56111">MDPLAPFDRQEHCWCGSGKTYRLCHKQLSKAQSVPGEPVPADNEGKLFLSPKVSMDRALIPKLFPAGTPLRLPPENLSPTPTRYSALDEGLSTFKSDEAPLSPQDAGGHRVFLLERLAELPETDEAVHPEIAESIVHTSLLAWQTAQSLAKLEPKPTVLWNEDLDPLVFISRTILLSDHVLTPDRLITLVANAATSREIAKTARAELQYRHLSESGRILMVPSGLGRFLNDEMLQESTRRDLSNARLVDFVASQLVVEGPTARDALFIRAIDDVAKNPFMWFHGRIQKPEDDAEDGRFSTRFLGDYDAQYDYSAWIAQCTREAVSRYVQRTTERLGVSELIGAEYVATTPFEARLLRHRSPDANAGIGSASVWAEIPTLTDLHSRDLAKLLDNDEAVEDFRERIRLAMATSSEFLGQIQAVQSAAAGIESAAKKLERNMKTNRVYSGILPALAGGLGVVIGSTAGPLGTAGALLAGAAGLTPYFGTRKTQMREAPYLFLTAQRRKRKRR</sequence>
<keyword evidence="1" id="KW-0812">Transmembrane</keyword>
<dbReference type="Proteomes" id="UP000586095">
    <property type="component" value="Unassembled WGS sequence"/>
</dbReference>
<reference evidence="2 3" key="1">
    <citation type="submission" date="2020-07" db="EMBL/GenBank/DDBJ databases">
        <title>Sequencing the genomes of 1000 actinobacteria strains.</title>
        <authorList>
            <person name="Klenk H.-P."/>
        </authorList>
    </citation>
    <scope>NUCLEOTIDE SEQUENCE [LARGE SCALE GENOMIC DNA]</scope>
    <source>
        <strain evidence="2 3">DSM 17380</strain>
    </source>
</reference>
<evidence type="ECO:0008006" key="4">
    <source>
        <dbReference type="Google" id="ProtNLM"/>
    </source>
</evidence>
<organism evidence="2 3">
    <name type="scientific">Leucobacter aridicollis</name>
    <dbReference type="NCBI Taxonomy" id="283878"/>
    <lineage>
        <taxon>Bacteria</taxon>
        <taxon>Bacillati</taxon>
        <taxon>Actinomycetota</taxon>
        <taxon>Actinomycetes</taxon>
        <taxon>Micrococcales</taxon>
        <taxon>Microbacteriaceae</taxon>
        <taxon>Leucobacter</taxon>
    </lineage>
</organism>
<evidence type="ECO:0000313" key="3">
    <source>
        <dbReference type="Proteomes" id="UP000586095"/>
    </source>
</evidence>
<feature type="transmembrane region" description="Helical" evidence="1">
    <location>
        <begin position="467"/>
        <end position="485"/>
    </location>
</feature>
<keyword evidence="3" id="KW-1185">Reference proteome</keyword>
<keyword evidence="1" id="KW-0472">Membrane</keyword>
<evidence type="ECO:0000256" key="1">
    <source>
        <dbReference type="SAM" id="Phobius"/>
    </source>
</evidence>
<comment type="caution">
    <text evidence="2">The sequence shown here is derived from an EMBL/GenBank/DDBJ whole genome shotgun (WGS) entry which is preliminary data.</text>
</comment>
<dbReference type="SUPFAM" id="SSF103642">
    <property type="entry name" value="Sec-C motif"/>
    <property type="match status" value="1"/>
</dbReference>
<proteinExistence type="predicted"/>
<dbReference type="InterPro" id="IPR004027">
    <property type="entry name" value="SEC_C_motif"/>
</dbReference>